<dbReference type="GO" id="GO:0043130">
    <property type="term" value="F:ubiquitin binding"/>
    <property type="evidence" value="ECO:0007669"/>
    <property type="project" value="TreeGrafter"/>
</dbReference>
<dbReference type="InterPro" id="IPR050730">
    <property type="entry name" value="UBX_domain-protein"/>
</dbReference>
<dbReference type="Pfam" id="PF00789">
    <property type="entry name" value="UBX"/>
    <property type="match status" value="1"/>
</dbReference>
<evidence type="ECO:0000313" key="2">
    <source>
        <dbReference type="EMBL" id="KAJ3054395.1"/>
    </source>
</evidence>
<dbReference type="SUPFAM" id="SSF52833">
    <property type="entry name" value="Thioredoxin-like"/>
    <property type="match status" value="1"/>
</dbReference>
<dbReference type="SMART" id="SM00166">
    <property type="entry name" value="UBX"/>
    <property type="match status" value="1"/>
</dbReference>
<dbReference type="Gene3D" id="1.10.8.10">
    <property type="entry name" value="DNA helicase RuvA subunit, C-terminal domain"/>
    <property type="match status" value="1"/>
</dbReference>
<dbReference type="InterPro" id="IPR029071">
    <property type="entry name" value="Ubiquitin-like_domsf"/>
</dbReference>
<dbReference type="Pfam" id="PF13899">
    <property type="entry name" value="Thioredoxin_7"/>
    <property type="match status" value="1"/>
</dbReference>
<dbReference type="Gene3D" id="3.40.30.10">
    <property type="entry name" value="Glutaredoxin"/>
    <property type="match status" value="1"/>
</dbReference>
<dbReference type="AlphaFoldDB" id="A0AAD5SJ22"/>
<dbReference type="InterPro" id="IPR006577">
    <property type="entry name" value="UAS"/>
</dbReference>
<feature type="domain" description="UBX" evidence="1">
    <location>
        <begin position="351"/>
        <end position="427"/>
    </location>
</feature>
<dbReference type="SUPFAM" id="SSF54236">
    <property type="entry name" value="Ubiquitin-like"/>
    <property type="match status" value="1"/>
</dbReference>
<dbReference type="Pfam" id="PF14555">
    <property type="entry name" value="UBA_4"/>
    <property type="match status" value="1"/>
</dbReference>
<dbReference type="Gene3D" id="3.10.20.90">
    <property type="entry name" value="Phosphatidylinositol 3-kinase Catalytic Subunit, Chain A, domain 1"/>
    <property type="match status" value="1"/>
</dbReference>
<dbReference type="PANTHER" id="PTHR23322:SF6">
    <property type="entry name" value="UBX DOMAIN-CONTAINING PROTEIN 7"/>
    <property type="match status" value="1"/>
</dbReference>
<dbReference type="CDD" id="cd01767">
    <property type="entry name" value="UBX"/>
    <property type="match status" value="1"/>
</dbReference>
<dbReference type="SUPFAM" id="SSF46934">
    <property type="entry name" value="UBA-like"/>
    <property type="match status" value="1"/>
</dbReference>
<keyword evidence="3" id="KW-1185">Reference proteome</keyword>
<dbReference type="GO" id="GO:0043161">
    <property type="term" value="P:proteasome-mediated ubiquitin-dependent protein catabolic process"/>
    <property type="evidence" value="ECO:0007669"/>
    <property type="project" value="TreeGrafter"/>
</dbReference>
<accession>A0AAD5SJ22</accession>
<evidence type="ECO:0000259" key="1">
    <source>
        <dbReference type="PROSITE" id="PS50033"/>
    </source>
</evidence>
<dbReference type="InterPro" id="IPR001012">
    <property type="entry name" value="UBX_dom"/>
</dbReference>
<name>A0AAD5SJ22_9FUNG</name>
<evidence type="ECO:0000313" key="3">
    <source>
        <dbReference type="Proteomes" id="UP001212841"/>
    </source>
</evidence>
<protein>
    <recommendedName>
        <fullName evidence="1">UBX domain-containing protein</fullName>
    </recommendedName>
</protein>
<organism evidence="2 3">
    <name type="scientific">Rhizophlyctis rosea</name>
    <dbReference type="NCBI Taxonomy" id="64517"/>
    <lineage>
        <taxon>Eukaryota</taxon>
        <taxon>Fungi</taxon>
        <taxon>Fungi incertae sedis</taxon>
        <taxon>Chytridiomycota</taxon>
        <taxon>Chytridiomycota incertae sedis</taxon>
        <taxon>Chytridiomycetes</taxon>
        <taxon>Rhizophlyctidales</taxon>
        <taxon>Rhizophlyctidaceae</taxon>
        <taxon>Rhizophlyctis</taxon>
    </lineage>
</organism>
<dbReference type="EMBL" id="JADGJD010000140">
    <property type="protein sequence ID" value="KAJ3054395.1"/>
    <property type="molecule type" value="Genomic_DNA"/>
</dbReference>
<dbReference type="InterPro" id="IPR009060">
    <property type="entry name" value="UBA-like_sf"/>
</dbReference>
<dbReference type="GO" id="GO:0005634">
    <property type="term" value="C:nucleus"/>
    <property type="evidence" value="ECO:0007669"/>
    <property type="project" value="TreeGrafter"/>
</dbReference>
<dbReference type="Proteomes" id="UP001212841">
    <property type="component" value="Unassembled WGS sequence"/>
</dbReference>
<dbReference type="CDD" id="cd02958">
    <property type="entry name" value="UAS"/>
    <property type="match status" value="1"/>
</dbReference>
<reference evidence="2" key="1">
    <citation type="submission" date="2020-05" db="EMBL/GenBank/DDBJ databases">
        <title>Phylogenomic resolution of chytrid fungi.</title>
        <authorList>
            <person name="Stajich J.E."/>
            <person name="Amses K."/>
            <person name="Simmons R."/>
            <person name="Seto K."/>
            <person name="Myers J."/>
            <person name="Bonds A."/>
            <person name="Quandt C.A."/>
            <person name="Barry K."/>
            <person name="Liu P."/>
            <person name="Grigoriev I."/>
            <person name="Longcore J.E."/>
            <person name="James T.Y."/>
        </authorList>
    </citation>
    <scope>NUCLEOTIDE SEQUENCE</scope>
    <source>
        <strain evidence="2">JEL0318</strain>
    </source>
</reference>
<dbReference type="PANTHER" id="PTHR23322">
    <property type="entry name" value="FAS-ASSOCIATED PROTEIN"/>
    <property type="match status" value="1"/>
</dbReference>
<comment type="caution">
    <text evidence="2">The sequence shown here is derived from an EMBL/GenBank/DDBJ whole genome shotgun (WGS) entry which is preliminary data.</text>
</comment>
<gene>
    <name evidence="2" type="ORF">HK097_001946</name>
</gene>
<dbReference type="InterPro" id="IPR036249">
    <property type="entry name" value="Thioredoxin-like_sf"/>
</dbReference>
<dbReference type="PROSITE" id="PS50033">
    <property type="entry name" value="UBX"/>
    <property type="match status" value="1"/>
</dbReference>
<dbReference type="SMART" id="SM00594">
    <property type="entry name" value="UAS"/>
    <property type="match status" value="1"/>
</dbReference>
<dbReference type="CDD" id="cd14348">
    <property type="entry name" value="UBA_p47"/>
    <property type="match status" value="1"/>
</dbReference>
<proteinExistence type="predicted"/>
<sequence>MADFIDDDAIIQFVNVTGADPDQAQSYLQVADGNVDTAVNLFFTNGGAPLMSEQPPRPAAPSMVDEEGYREKIAPKKAVLIGGDDDDDDRYYGGPMPPFHHARHGGPSAGAPLPVDPFRNYEAEGQFVRNLRAQGRGEGAEAEKAKKLADIFRPPFEIMFQGGFDNAKLVAREQKKFLMVSVNKTDEFASHVMNRDLFSQQSVKDFIKEHFVFILWGADSTEGQQHAVRYPIQGYPYLAIIDPLTGERVKQWNVVPSVPEFLQEASEVLEGHIETKPNQPKKKKAITELSEEEQLELALAASVESNGGIAIDNDDDEDTAQDDEEDILKNSEVEKPVDVLAVLLPVKRPEPTADAARIQFRLPDGGRVIHKFNKTDPVRFLFEFVKAEVPETQSRPFDLIAVREPLLPRLNETILDAGVAAASLSVVFTD</sequence>